<dbReference type="Proteomes" id="UP000187550">
    <property type="component" value="Unassembled WGS sequence"/>
</dbReference>
<keyword evidence="5 12" id="KW-0808">Transferase</keyword>
<comment type="catalytic activity">
    <reaction evidence="11">
        <text>isopentenyl diphosphate + (2E)-geranyl diphosphate = (2E,6E)-farnesyl diphosphate + diphosphate</text>
        <dbReference type="Rhea" id="RHEA:19361"/>
        <dbReference type="ChEBI" id="CHEBI:33019"/>
        <dbReference type="ChEBI" id="CHEBI:58057"/>
        <dbReference type="ChEBI" id="CHEBI:128769"/>
        <dbReference type="ChEBI" id="CHEBI:175763"/>
        <dbReference type="EC" id="2.5.1.10"/>
    </reaction>
</comment>
<evidence type="ECO:0000256" key="2">
    <source>
        <dbReference type="ARBA" id="ARBA00006706"/>
    </source>
</evidence>
<dbReference type="SFLD" id="SFLDG01017">
    <property type="entry name" value="Polyprenyl_Transferase_Like"/>
    <property type="match status" value="1"/>
</dbReference>
<reference evidence="14" key="1">
    <citation type="submission" date="2017-01" db="EMBL/GenBank/DDBJ databases">
        <authorList>
            <person name="Varghese N."/>
            <person name="Submissions S."/>
        </authorList>
    </citation>
    <scope>NUCLEOTIDE SEQUENCE [LARGE SCALE GENOMIC DNA]</scope>
    <source>
        <strain evidence="14">MNA4</strain>
    </source>
</reference>
<dbReference type="SUPFAM" id="SSF48576">
    <property type="entry name" value="Terpenoid synthases"/>
    <property type="match status" value="1"/>
</dbReference>
<evidence type="ECO:0000256" key="11">
    <source>
        <dbReference type="ARBA" id="ARBA00049399"/>
    </source>
</evidence>
<dbReference type="AlphaFoldDB" id="A0A1U7PML5"/>
<dbReference type="PROSITE" id="PS00723">
    <property type="entry name" value="POLYPRENYL_SYNTHASE_1"/>
    <property type="match status" value="1"/>
</dbReference>
<dbReference type="RefSeq" id="WP_076757696.1">
    <property type="nucleotide sequence ID" value="NZ_FTPL01000002.1"/>
</dbReference>
<dbReference type="PROSITE" id="PS00444">
    <property type="entry name" value="POLYPRENYL_SYNTHASE_2"/>
    <property type="match status" value="1"/>
</dbReference>
<dbReference type="EMBL" id="FTPL01000002">
    <property type="protein sequence ID" value="SIT81672.1"/>
    <property type="molecule type" value="Genomic_DNA"/>
</dbReference>
<evidence type="ECO:0000256" key="10">
    <source>
        <dbReference type="ARBA" id="ARBA00032873"/>
    </source>
</evidence>
<keyword evidence="6" id="KW-0479">Metal-binding</keyword>
<dbReference type="SFLD" id="SFLDS00005">
    <property type="entry name" value="Isoprenoid_Synthase_Type_I"/>
    <property type="match status" value="1"/>
</dbReference>
<evidence type="ECO:0000256" key="7">
    <source>
        <dbReference type="ARBA" id="ARBA00022842"/>
    </source>
</evidence>
<dbReference type="InterPro" id="IPR053378">
    <property type="entry name" value="Prenyl_diphosphate_synthase"/>
</dbReference>
<dbReference type="InterPro" id="IPR033749">
    <property type="entry name" value="Polyprenyl_synt_CS"/>
</dbReference>
<dbReference type="GO" id="GO:0016114">
    <property type="term" value="P:terpenoid biosynthetic process"/>
    <property type="evidence" value="ECO:0007669"/>
    <property type="project" value="UniProtKB-ARBA"/>
</dbReference>
<dbReference type="OrthoDB" id="9805316at2"/>
<evidence type="ECO:0000256" key="1">
    <source>
        <dbReference type="ARBA" id="ARBA00001946"/>
    </source>
</evidence>
<comment type="similarity">
    <text evidence="2 12">Belongs to the FPP/GGPP synthase family.</text>
</comment>
<comment type="cofactor">
    <cofactor evidence="1">
        <name>Mg(2+)</name>
        <dbReference type="ChEBI" id="CHEBI:18420"/>
    </cofactor>
</comment>
<evidence type="ECO:0000256" key="8">
    <source>
        <dbReference type="ARBA" id="ARBA00023229"/>
    </source>
</evidence>
<dbReference type="GO" id="GO:0005737">
    <property type="term" value="C:cytoplasm"/>
    <property type="evidence" value="ECO:0007669"/>
    <property type="project" value="UniProtKB-ARBA"/>
</dbReference>
<evidence type="ECO:0000256" key="9">
    <source>
        <dbReference type="ARBA" id="ARBA00032380"/>
    </source>
</evidence>
<evidence type="ECO:0000256" key="5">
    <source>
        <dbReference type="ARBA" id="ARBA00022679"/>
    </source>
</evidence>
<protein>
    <recommendedName>
        <fullName evidence="4">Farnesyl diphosphate synthase</fullName>
        <ecNumber evidence="3">2.5.1.10</ecNumber>
    </recommendedName>
    <alternativeName>
        <fullName evidence="10">(2E,6E)-farnesyl diphosphate synthase</fullName>
    </alternativeName>
    <alternativeName>
        <fullName evidence="9">Geranyltranstransferase</fullName>
    </alternativeName>
</protein>
<organism evidence="13 14">
    <name type="scientific">Edaphobacillus lindanitolerans</name>
    <dbReference type="NCBI Taxonomy" id="550447"/>
    <lineage>
        <taxon>Bacteria</taxon>
        <taxon>Bacillati</taxon>
        <taxon>Bacillota</taxon>
        <taxon>Bacilli</taxon>
        <taxon>Bacillales</taxon>
        <taxon>Bacillaceae</taxon>
        <taxon>Edaphobacillus</taxon>
    </lineage>
</organism>
<dbReference type="Pfam" id="PF00348">
    <property type="entry name" value="polyprenyl_synt"/>
    <property type="match status" value="1"/>
</dbReference>
<name>A0A1U7PML5_9BACI</name>
<dbReference type="GO" id="GO:0046872">
    <property type="term" value="F:metal ion binding"/>
    <property type="evidence" value="ECO:0007669"/>
    <property type="project" value="UniProtKB-KW"/>
</dbReference>
<dbReference type="Gene3D" id="1.10.600.10">
    <property type="entry name" value="Farnesyl Diphosphate Synthase"/>
    <property type="match status" value="1"/>
</dbReference>
<proteinExistence type="inferred from homology"/>
<keyword evidence="7" id="KW-0460">Magnesium</keyword>
<evidence type="ECO:0000256" key="12">
    <source>
        <dbReference type="RuleBase" id="RU004466"/>
    </source>
</evidence>
<keyword evidence="8" id="KW-0414">Isoprene biosynthesis</keyword>
<accession>A0A1U7PML5</accession>
<gene>
    <name evidence="13" type="ORF">SAMN05428946_1426</name>
</gene>
<evidence type="ECO:0000313" key="14">
    <source>
        <dbReference type="Proteomes" id="UP000187550"/>
    </source>
</evidence>
<sequence length="294" mass="31751">MNDSLRRFMESRGEDLVPVLEESVRRLNAPTVLKESMLYSLMAGGKRIRPLLVSAVLHDLGKVHPGELHVGAAVELIHTYSLIHDDLPSMDDDDLRRGKPTNHKVFGEAAAVLAGDALLTESFGLIGRAPALPDGDKVTLILDLVRASGAEGMVGGQILDIESEDKTLSEEGLEQVHRLKTGALLAFSVGAGAVLAGATAQQQENLKRYARHIGLAFQIQDDILDVEGDEALAGKKLRTDAAHGKNTYPSLLTLEGAKQKLIHHHTEAVKAISFLKEPEPMLGLLADYIVERSS</sequence>
<keyword evidence="14" id="KW-1185">Reference proteome</keyword>
<dbReference type="PANTHER" id="PTHR43281">
    <property type="entry name" value="FARNESYL DIPHOSPHATE SYNTHASE"/>
    <property type="match status" value="1"/>
</dbReference>
<dbReference type="PANTHER" id="PTHR43281:SF1">
    <property type="entry name" value="FARNESYL DIPHOSPHATE SYNTHASE"/>
    <property type="match status" value="1"/>
</dbReference>
<dbReference type="EC" id="2.5.1.10" evidence="3"/>
<evidence type="ECO:0000256" key="4">
    <source>
        <dbReference type="ARBA" id="ARBA00015100"/>
    </source>
</evidence>
<dbReference type="STRING" id="550447.SAMN05428946_1426"/>
<dbReference type="InterPro" id="IPR000092">
    <property type="entry name" value="Polyprenyl_synt"/>
</dbReference>
<evidence type="ECO:0000313" key="13">
    <source>
        <dbReference type="EMBL" id="SIT81672.1"/>
    </source>
</evidence>
<dbReference type="FunFam" id="1.10.600.10:FF:000001">
    <property type="entry name" value="Geranylgeranyl diphosphate synthase"/>
    <property type="match status" value="1"/>
</dbReference>
<dbReference type="GO" id="GO:0004337">
    <property type="term" value="F:(2E,6E)-farnesyl diphosphate synthase activity"/>
    <property type="evidence" value="ECO:0007669"/>
    <property type="project" value="UniProtKB-EC"/>
</dbReference>
<dbReference type="CDD" id="cd00685">
    <property type="entry name" value="Trans_IPPS_HT"/>
    <property type="match status" value="1"/>
</dbReference>
<evidence type="ECO:0000256" key="6">
    <source>
        <dbReference type="ARBA" id="ARBA00022723"/>
    </source>
</evidence>
<dbReference type="NCBIfam" id="NF045485">
    <property type="entry name" value="FPPsyn"/>
    <property type="match status" value="1"/>
</dbReference>
<evidence type="ECO:0000256" key="3">
    <source>
        <dbReference type="ARBA" id="ARBA00012439"/>
    </source>
</evidence>
<dbReference type="InterPro" id="IPR008949">
    <property type="entry name" value="Isoprenoid_synthase_dom_sf"/>
</dbReference>